<sequence length="199" mass="23194">MEHSVMDAPERVESKEDDPLDHRRLTNDSGFATCSSPPFQLPIDDHHCCDMQRTNWPSVRFKHKVFLILFSSAFVVVATVFWCLVNEESSLGPFDGTLSRDPWAAMNKLLATIVFLSYMVFCFVGIRGVLFKSQKMVFLFIIYLVTVLGVSILQLIYHIIHDDPYSEAIITILYLLYYITMFLVYRLHYHYMNLCIHCY</sequence>
<feature type="transmembrane region" description="Helical" evidence="2">
    <location>
        <begin position="138"/>
        <end position="160"/>
    </location>
</feature>
<dbReference type="WBParaSite" id="MBELARI_LOCUS16334">
    <property type="protein sequence ID" value="MBELARI_LOCUS16334"/>
    <property type="gene ID" value="MBELARI_LOCUS16334"/>
</dbReference>
<organism evidence="3 4">
    <name type="scientific">Mesorhabditis belari</name>
    <dbReference type="NCBI Taxonomy" id="2138241"/>
    <lineage>
        <taxon>Eukaryota</taxon>
        <taxon>Metazoa</taxon>
        <taxon>Ecdysozoa</taxon>
        <taxon>Nematoda</taxon>
        <taxon>Chromadorea</taxon>
        <taxon>Rhabditida</taxon>
        <taxon>Rhabditina</taxon>
        <taxon>Rhabditomorpha</taxon>
        <taxon>Rhabditoidea</taxon>
        <taxon>Rhabditidae</taxon>
        <taxon>Mesorhabditinae</taxon>
        <taxon>Mesorhabditis</taxon>
    </lineage>
</organism>
<protein>
    <submittedName>
        <fullName evidence="4">Uncharacterized protein</fullName>
    </submittedName>
</protein>
<feature type="region of interest" description="Disordered" evidence="1">
    <location>
        <begin position="1"/>
        <end position="22"/>
    </location>
</feature>
<keyword evidence="2" id="KW-0812">Transmembrane</keyword>
<evidence type="ECO:0000256" key="2">
    <source>
        <dbReference type="SAM" id="Phobius"/>
    </source>
</evidence>
<proteinExistence type="predicted"/>
<dbReference type="Proteomes" id="UP000887575">
    <property type="component" value="Unassembled WGS sequence"/>
</dbReference>
<keyword evidence="2" id="KW-1133">Transmembrane helix</keyword>
<feature type="compositionally biased region" description="Basic and acidic residues" evidence="1">
    <location>
        <begin position="1"/>
        <end position="14"/>
    </location>
</feature>
<evidence type="ECO:0000256" key="1">
    <source>
        <dbReference type="SAM" id="MobiDB-lite"/>
    </source>
</evidence>
<evidence type="ECO:0000313" key="3">
    <source>
        <dbReference type="Proteomes" id="UP000887575"/>
    </source>
</evidence>
<keyword evidence="2" id="KW-0472">Membrane</keyword>
<reference evidence="4" key="1">
    <citation type="submission" date="2024-02" db="UniProtKB">
        <authorList>
            <consortium name="WormBaseParasite"/>
        </authorList>
    </citation>
    <scope>IDENTIFICATION</scope>
</reference>
<feature type="transmembrane region" description="Helical" evidence="2">
    <location>
        <begin position="166"/>
        <end position="185"/>
    </location>
</feature>
<name>A0AAF3EQP8_9BILA</name>
<feature type="transmembrane region" description="Helical" evidence="2">
    <location>
        <begin position="65"/>
        <end position="85"/>
    </location>
</feature>
<evidence type="ECO:0000313" key="4">
    <source>
        <dbReference type="WBParaSite" id="MBELARI_LOCUS16334"/>
    </source>
</evidence>
<keyword evidence="3" id="KW-1185">Reference proteome</keyword>
<feature type="transmembrane region" description="Helical" evidence="2">
    <location>
        <begin position="105"/>
        <end position="126"/>
    </location>
</feature>
<dbReference type="AlphaFoldDB" id="A0AAF3EQP8"/>
<accession>A0AAF3EQP8</accession>